<dbReference type="InterPro" id="IPR016162">
    <property type="entry name" value="Ald_DH_N"/>
</dbReference>
<sequence length="509" mass="54183">MTASPAVSSPPVAPAIIPVLINGRWISSPTARTSDVFNPSTGQVIARVPLCSASEVDTVVRAAADAGPAWAATPVVERARVMFKFRELLLARFEELARTVTREHGKTLAEAKASVQRGIEVVEFACGIPSLMMGQSLPDVARSVDCETVRHPVGVCVGITPFNFPAMVPMWMFPVAITCGNTFVLKPSEKVPLSANLIGQLLIEAGLPPGVFNIIHGDKEVVDALLTHELVRAVSFVGSTAIAKYVYETGTRHGKRVQSAGGAKNHLIIMPDADLEQAVAALQASAFGCAGERCMAGSIAVPVGDVAGRLVERLCDKAGSMTVGPTDGGAEVDMGPLITAAHRDRVTGYLETAKKEGAAVALDGRSNLPAGDGFFLRPTVIDRVEPEMQLARDEIFGPVLSVIRATSLEQALAVGRKCPYGNGASIFTNSGYAARQFKQHFNAGMIGINVGVPAPMAWFPFTGWNQSFFGDLHVQGLEGIQFYTQQKTITTRWFATAAESTVDPIWRSK</sequence>
<dbReference type="CDD" id="cd07085">
    <property type="entry name" value="ALDH_F6_MMSDH"/>
    <property type="match status" value="1"/>
</dbReference>
<reference evidence="5 6" key="1">
    <citation type="submission" date="2019-02" db="EMBL/GenBank/DDBJ databases">
        <title>Deep-cultivation of Planctomycetes and their phenomic and genomic characterization uncovers novel biology.</title>
        <authorList>
            <person name="Wiegand S."/>
            <person name="Jogler M."/>
            <person name="Boedeker C."/>
            <person name="Pinto D."/>
            <person name="Vollmers J."/>
            <person name="Rivas-Marin E."/>
            <person name="Kohn T."/>
            <person name="Peeters S.H."/>
            <person name="Heuer A."/>
            <person name="Rast P."/>
            <person name="Oberbeckmann S."/>
            <person name="Bunk B."/>
            <person name="Jeske O."/>
            <person name="Meyerdierks A."/>
            <person name="Storesund J.E."/>
            <person name="Kallscheuer N."/>
            <person name="Luecker S."/>
            <person name="Lage O.M."/>
            <person name="Pohl T."/>
            <person name="Merkel B.J."/>
            <person name="Hornburger P."/>
            <person name="Mueller R.-W."/>
            <person name="Bruemmer F."/>
            <person name="Labrenz M."/>
            <person name="Spormann A.M."/>
            <person name="Op den Camp H."/>
            <person name="Overmann J."/>
            <person name="Amann R."/>
            <person name="Jetten M.S.M."/>
            <person name="Mascher T."/>
            <person name="Medema M.H."/>
            <person name="Devos D.P."/>
            <person name="Kaster A.-K."/>
            <person name="Ovreas L."/>
            <person name="Rohde M."/>
            <person name="Galperin M.Y."/>
            <person name="Jogler C."/>
        </authorList>
    </citation>
    <scope>NUCLEOTIDE SEQUENCE [LARGE SCALE GENOMIC DNA]</scope>
    <source>
        <strain evidence="5 6">ETA_A8</strain>
    </source>
</reference>
<keyword evidence="3" id="KW-0520">NAD</keyword>
<keyword evidence="2 5" id="KW-0560">Oxidoreductase</keyword>
<protein>
    <recommendedName>
        <fullName evidence="1">methylmalonate-semialdehyde dehydrogenase (CoA acylating)</fullName>
        <ecNumber evidence="1">1.2.1.27</ecNumber>
    </recommendedName>
</protein>
<dbReference type="Gene3D" id="3.40.605.10">
    <property type="entry name" value="Aldehyde Dehydrogenase, Chain A, domain 1"/>
    <property type="match status" value="1"/>
</dbReference>
<dbReference type="GO" id="GO:0006210">
    <property type="term" value="P:thymine catabolic process"/>
    <property type="evidence" value="ECO:0007669"/>
    <property type="project" value="TreeGrafter"/>
</dbReference>
<proteinExistence type="predicted"/>
<dbReference type="FunFam" id="3.40.309.10:FF:000002">
    <property type="entry name" value="Methylmalonate-semialdehyde dehydrogenase (Acylating)"/>
    <property type="match status" value="1"/>
</dbReference>
<evidence type="ECO:0000313" key="5">
    <source>
        <dbReference type="EMBL" id="QDU29742.1"/>
    </source>
</evidence>
<dbReference type="PANTHER" id="PTHR43866:SF4">
    <property type="entry name" value="MALONATE-SEMIALDEHYDE DEHYDROGENASE"/>
    <property type="match status" value="1"/>
</dbReference>
<dbReference type="InterPro" id="IPR016161">
    <property type="entry name" value="Ald_DH/histidinol_DH"/>
</dbReference>
<evidence type="ECO:0000313" key="6">
    <source>
        <dbReference type="Proteomes" id="UP000315017"/>
    </source>
</evidence>
<evidence type="ECO:0000259" key="4">
    <source>
        <dbReference type="Pfam" id="PF00171"/>
    </source>
</evidence>
<dbReference type="OrthoDB" id="4503395at2"/>
<dbReference type="EMBL" id="CP036274">
    <property type="protein sequence ID" value="QDU29742.1"/>
    <property type="molecule type" value="Genomic_DNA"/>
</dbReference>
<feature type="domain" description="Aldehyde dehydrogenase" evidence="4">
    <location>
        <begin position="25"/>
        <end position="489"/>
    </location>
</feature>
<dbReference type="Gene3D" id="3.40.309.10">
    <property type="entry name" value="Aldehyde Dehydrogenase, Chain A, domain 2"/>
    <property type="match status" value="1"/>
</dbReference>
<keyword evidence="6" id="KW-1185">Reference proteome</keyword>
<dbReference type="Proteomes" id="UP000315017">
    <property type="component" value="Chromosome"/>
</dbReference>
<dbReference type="SUPFAM" id="SSF53720">
    <property type="entry name" value="ALDH-like"/>
    <property type="match status" value="1"/>
</dbReference>
<accession>A0A517YHQ7</accession>
<name>A0A517YHQ7_9BACT</name>
<dbReference type="PANTHER" id="PTHR43866">
    <property type="entry name" value="MALONATE-SEMIALDEHYDE DEHYDROGENASE"/>
    <property type="match status" value="1"/>
</dbReference>
<dbReference type="InterPro" id="IPR016160">
    <property type="entry name" value="Ald_DH_CS_CYS"/>
</dbReference>
<dbReference type="GO" id="GO:0006574">
    <property type="term" value="P:L-valine catabolic process"/>
    <property type="evidence" value="ECO:0007669"/>
    <property type="project" value="TreeGrafter"/>
</dbReference>
<dbReference type="GO" id="GO:0004491">
    <property type="term" value="F:methylmalonate-semialdehyde dehydrogenase (acylating, NAD) activity"/>
    <property type="evidence" value="ECO:0007669"/>
    <property type="project" value="UniProtKB-EC"/>
</dbReference>
<dbReference type="FunFam" id="3.40.605.10:FF:000003">
    <property type="entry name" value="Methylmalonate-semialdehyde dehydrogenase [acylating]"/>
    <property type="match status" value="1"/>
</dbReference>
<dbReference type="EC" id="1.2.1.27" evidence="1"/>
<dbReference type="KEGG" id="aagg:ETAA8_48570"/>
<dbReference type="InterPro" id="IPR010061">
    <property type="entry name" value="MeMal-semiAld_DH"/>
</dbReference>
<evidence type="ECO:0000256" key="2">
    <source>
        <dbReference type="ARBA" id="ARBA00023002"/>
    </source>
</evidence>
<gene>
    <name evidence="5" type="primary">mmsA</name>
    <name evidence="5" type="ORF">ETAA8_48570</name>
</gene>
<evidence type="ECO:0000256" key="3">
    <source>
        <dbReference type="ARBA" id="ARBA00023027"/>
    </source>
</evidence>
<organism evidence="5 6">
    <name type="scientific">Anatilimnocola aggregata</name>
    <dbReference type="NCBI Taxonomy" id="2528021"/>
    <lineage>
        <taxon>Bacteria</taxon>
        <taxon>Pseudomonadati</taxon>
        <taxon>Planctomycetota</taxon>
        <taxon>Planctomycetia</taxon>
        <taxon>Pirellulales</taxon>
        <taxon>Pirellulaceae</taxon>
        <taxon>Anatilimnocola</taxon>
    </lineage>
</organism>
<dbReference type="InterPro" id="IPR016163">
    <property type="entry name" value="Ald_DH_C"/>
</dbReference>
<dbReference type="RefSeq" id="WP_145094033.1">
    <property type="nucleotide sequence ID" value="NZ_CP036274.1"/>
</dbReference>
<dbReference type="PROSITE" id="PS00070">
    <property type="entry name" value="ALDEHYDE_DEHYDR_CYS"/>
    <property type="match status" value="1"/>
</dbReference>
<evidence type="ECO:0000256" key="1">
    <source>
        <dbReference type="ARBA" id="ARBA00013048"/>
    </source>
</evidence>
<dbReference type="InterPro" id="IPR015590">
    <property type="entry name" value="Aldehyde_DH_dom"/>
</dbReference>
<dbReference type="NCBIfam" id="TIGR01722">
    <property type="entry name" value="MMSDH"/>
    <property type="match status" value="1"/>
</dbReference>
<dbReference type="Pfam" id="PF00171">
    <property type="entry name" value="Aldedh"/>
    <property type="match status" value="1"/>
</dbReference>
<dbReference type="AlphaFoldDB" id="A0A517YHQ7"/>